<organism evidence="2 3">
    <name type="scientific">Terrabacter ginsenosidimutans</name>
    <dbReference type="NCBI Taxonomy" id="490575"/>
    <lineage>
        <taxon>Bacteria</taxon>
        <taxon>Bacillati</taxon>
        <taxon>Actinomycetota</taxon>
        <taxon>Actinomycetes</taxon>
        <taxon>Micrococcales</taxon>
        <taxon>Intrasporangiaceae</taxon>
        <taxon>Terrabacter</taxon>
    </lineage>
</organism>
<proteinExistence type="predicted"/>
<gene>
    <name evidence="2" type="ORF">GCM10022399_41210</name>
</gene>
<reference evidence="3" key="1">
    <citation type="journal article" date="2019" name="Int. J. Syst. Evol. Microbiol.">
        <title>The Global Catalogue of Microorganisms (GCM) 10K type strain sequencing project: providing services to taxonomists for standard genome sequencing and annotation.</title>
        <authorList>
            <consortium name="The Broad Institute Genomics Platform"/>
            <consortium name="The Broad Institute Genome Sequencing Center for Infectious Disease"/>
            <person name="Wu L."/>
            <person name="Ma J."/>
        </authorList>
    </citation>
    <scope>NUCLEOTIDE SEQUENCE [LARGE SCALE GENOMIC DNA]</scope>
    <source>
        <strain evidence="3">JCM 17125</strain>
    </source>
</reference>
<evidence type="ECO:0000256" key="1">
    <source>
        <dbReference type="SAM" id="MobiDB-lite"/>
    </source>
</evidence>
<sequence>MLGPLGNNRGRGKVRPRLGMGTGNEGWLGRDARQAKQIDGRRFGVYRELRKASALTQIDNLISAASVFNAVPIYAFYNSELAPFGRVGHNVRLGACGRIDLRREEPKHGPPGNSGFSPLGITVAHAEDVRQFVAPAPASSQHASALNGAALPWECLTCPSWAFSSSKEASPRISRLAAQIARLNSTDSAYQLEDFWNSPGGVWTEQPTWVQVLMQGGDPTVAEDAPPANFFLATAAVSEDGFLTG</sequence>
<evidence type="ECO:0000313" key="3">
    <source>
        <dbReference type="Proteomes" id="UP001501468"/>
    </source>
</evidence>
<evidence type="ECO:0000313" key="2">
    <source>
        <dbReference type="EMBL" id="GAA3720578.1"/>
    </source>
</evidence>
<keyword evidence="3" id="KW-1185">Reference proteome</keyword>
<protein>
    <submittedName>
        <fullName evidence="2">Uncharacterized protein</fullName>
    </submittedName>
</protein>
<comment type="caution">
    <text evidence="2">The sequence shown here is derived from an EMBL/GenBank/DDBJ whole genome shotgun (WGS) entry which is preliminary data.</text>
</comment>
<accession>A0ABP7EQY2</accession>
<feature type="region of interest" description="Disordered" evidence="1">
    <location>
        <begin position="1"/>
        <end position="26"/>
    </location>
</feature>
<dbReference type="EMBL" id="BAABDC010000011">
    <property type="protein sequence ID" value="GAA3720578.1"/>
    <property type="molecule type" value="Genomic_DNA"/>
</dbReference>
<name>A0ABP7EQY2_9MICO</name>
<dbReference type="Proteomes" id="UP001501468">
    <property type="component" value="Unassembled WGS sequence"/>
</dbReference>